<feature type="compositionally biased region" description="Low complexity" evidence="1">
    <location>
        <begin position="965"/>
        <end position="982"/>
    </location>
</feature>
<dbReference type="EMBL" id="LRBP01000017">
    <property type="protein sequence ID" value="OII73150.1"/>
    <property type="molecule type" value="Genomic_DNA"/>
</dbReference>
<accession>A0A1J4MFY6</accession>
<reference evidence="2 3" key="1">
    <citation type="submission" date="2016-10" db="EMBL/GenBank/DDBJ databases">
        <title>Reductive evolution of mitochondrial metabolism and differential evolution of invasion-related proteins in Cryptosporidium.</title>
        <authorList>
            <person name="Liu S."/>
            <person name="Roellig D.M."/>
            <person name="Guo Y."/>
            <person name="Li N."/>
            <person name="Frace M.A."/>
            <person name="Tang K."/>
            <person name="Zhang L."/>
            <person name="Feng Y."/>
            <person name="Xiao L."/>
        </authorList>
    </citation>
    <scope>NUCLEOTIDE SEQUENCE [LARGE SCALE GENOMIC DNA]</scope>
    <source>
        <strain evidence="2">39726</strain>
    </source>
</reference>
<feature type="region of interest" description="Disordered" evidence="1">
    <location>
        <begin position="811"/>
        <end position="845"/>
    </location>
</feature>
<feature type="compositionally biased region" description="Polar residues" evidence="1">
    <location>
        <begin position="439"/>
        <end position="461"/>
    </location>
</feature>
<feature type="region of interest" description="Disordered" evidence="1">
    <location>
        <begin position="199"/>
        <end position="261"/>
    </location>
</feature>
<feature type="compositionally biased region" description="Basic and acidic residues" evidence="1">
    <location>
        <begin position="520"/>
        <end position="535"/>
    </location>
</feature>
<feature type="region of interest" description="Disordered" evidence="1">
    <location>
        <begin position="631"/>
        <end position="671"/>
    </location>
</feature>
<feature type="region of interest" description="Disordered" evidence="1">
    <location>
        <begin position="391"/>
        <end position="553"/>
    </location>
</feature>
<proteinExistence type="predicted"/>
<evidence type="ECO:0000256" key="1">
    <source>
        <dbReference type="SAM" id="MobiDB-lite"/>
    </source>
</evidence>
<feature type="compositionally biased region" description="Basic and acidic residues" evidence="1">
    <location>
        <begin position="405"/>
        <end position="421"/>
    </location>
</feature>
<feature type="region of interest" description="Disordered" evidence="1">
    <location>
        <begin position="1005"/>
        <end position="1127"/>
    </location>
</feature>
<evidence type="ECO:0000313" key="2">
    <source>
        <dbReference type="EMBL" id="OII73150.1"/>
    </source>
</evidence>
<dbReference type="Proteomes" id="UP000186176">
    <property type="component" value="Unassembled WGS sequence"/>
</dbReference>
<feature type="compositionally biased region" description="Polar residues" evidence="1">
    <location>
        <begin position="236"/>
        <end position="252"/>
    </location>
</feature>
<protein>
    <submittedName>
        <fullName evidence="2">Uncharacterized protein</fullName>
    </submittedName>
</protein>
<gene>
    <name evidence="2" type="ORF">cubi_02382</name>
</gene>
<keyword evidence="3" id="KW-1185">Reference proteome</keyword>
<feature type="region of interest" description="Disordered" evidence="1">
    <location>
        <begin position="956"/>
        <end position="982"/>
    </location>
</feature>
<dbReference type="OrthoDB" id="343647at2759"/>
<feature type="compositionally biased region" description="Acidic residues" evidence="1">
    <location>
        <begin position="199"/>
        <end position="217"/>
    </location>
</feature>
<dbReference type="VEuPathDB" id="CryptoDB:cubi_02382"/>
<evidence type="ECO:0000313" key="3">
    <source>
        <dbReference type="Proteomes" id="UP000186176"/>
    </source>
</evidence>
<feature type="compositionally biased region" description="Polar residues" evidence="1">
    <location>
        <begin position="487"/>
        <end position="496"/>
    </location>
</feature>
<feature type="compositionally biased region" description="Basic residues" evidence="1">
    <location>
        <begin position="1115"/>
        <end position="1127"/>
    </location>
</feature>
<sequence>MRNINFSSSSSENLARSSALRRQLHDQSQFLPSNSFANSNSTVQDYRFLPKPTTRVEGNALYSNLNQINGNSSWKQTISGLLKSPIDGLGKSSYQDLKNSVIEKSAEKSSKFVKTPYPQVYKADSHLRNEANLLSHGNHLPLLPPSKFSFHSETRHAMNRLSDSASKYNLISSNYDLQKDIQTCKKRNLQQVYKQNSEQECEEEEFHDAISDDEDINGEPINNTNKKSNILPPQKKSYSQTPSTVAQTGFLGTQNNTPNKPTNTYGLPLSMIEDDYKPDPAPTYNFSVDKLQDSQRQNSILGLTQYSHPYNFPKASFLPPNTEPNSSNGPSSIQKIRTPLRYRSSLLGALSNRTNSSCRILSAAEMKKVFCKSKKPIGSLKDFVHTIEIRNETSNEPKNNSESPKMVEKHSEVKHTEEKITKSIRNSNLEEDSKYSEELTASSKSESADQSIFETSDILSTTKKKPILEKPSKENEPAENTGHKESLPNSSSNLVESDSKLPINGEKDNQTTISTNIGEKSLEKRDNIHEIKEATSEDVTSKNGDSEVSEKKKDEAVPWWLANVNKPNLVEVDNEGVFMPEEDEDTKDEKEPVVSAAGLFSLPSTEGSTNNEVNNSLFSFANTSTTGNSLFGPSLFQINKTDEKSATSEESKSEEKTPSLPVPSSQSSAFSFSQTIENNTSNNVSLFGITSKTLDEEKTIINETEKPVSETAANLEKDSTDSISKPQFPLFGKQFPADEEKKEHTDVENKTGIFGTDNPGSLFTSTSINSGSLPSQQGSSINQLFGSSGISNSNQSAFNTKDIFNLSSSTGASTTITNSEKQTVSGPLFGSNDTEKKQSTSEISFAGSSGLSNLNSSSSLSFTSGTTMPQTNLQAGGLFDTKLLNFSGSTGSSTVYTSLFGGSTPNNNNLFTVPPNNNSLLSGLESSSNTASTNLSSTINVNSIFGAQIPMSNTNPAQNSLNFDSSTSIGGSSNSLTGSTSNTNIFSQTPSIFGSNNSSNPFIFGSSSNKPLDQAITQTPGQNLGQNTNSNLFGSSQGIFNSTGKTENSIFGGMPNNPAVSPFDPKPQVSSQPSMNTNIFGSNPSNLLGASPLMGNNSNPNPFVGHSSNPAGGTSHRRRIARAKRSH</sequence>
<feature type="compositionally biased region" description="Polar residues" evidence="1">
    <location>
        <begin position="1068"/>
        <end position="1112"/>
    </location>
</feature>
<comment type="caution">
    <text evidence="2">The sequence shown here is derived from an EMBL/GenBank/DDBJ whole genome shotgun (WGS) entry which is preliminary data.</text>
</comment>
<organism evidence="2 3">
    <name type="scientific">Cryptosporidium ubiquitum</name>
    <dbReference type="NCBI Taxonomy" id="857276"/>
    <lineage>
        <taxon>Eukaryota</taxon>
        <taxon>Sar</taxon>
        <taxon>Alveolata</taxon>
        <taxon>Apicomplexa</taxon>
        <taxon>Conoidasida</taxon>
        <taxon>Coccidia</taxon>
        <taxon>Eucoccidiorida</taxon>
        <taxon>Eimeriorina</taxon>
        <taxon>Cryptosporidiidae</taxon>
        <taxon>Cryptosporidium</taxon>
    </lineage>
</organism>
<feature type="compositionally biased region" description="Basic and acidic residues" evidence="1">
    <location>
        <begin position="466"/>
        <end position="486"/>
    </location>
</feature>
<feature type="compositionally biased region" description="Basic and acidic residues" evidence="1">
    <location>
        <begin position="640"/>
        <end position="657"/>
    </location>
</feature>
<name>A0A1J4MFY6_9CRYT</name>
<feature type="compositionally biased region" description="Polar residues" evidence="1">
    <location>
        <begin position="811"/>
        <end position="825"/>
    </location>
</feature>
<dbReference type="AlphaFoldDB" id="A0A1J4MFY6"/>
<feature type="compositionally biased region" description="Polar residues" evidence="1">
    <location>
        <begin position="1005"/>
        <end position="1049"/>
    </location>
</feature>
<dbReference type="GeneID" id="39979172"/>
<dbReference type="RefSeq" id="XP_028874514.1">
    <property type="nucleotide sequence ID" value="XM_029019393.1"/>
</dbReference>
<feature type="compositionally biased region" description="Basic and acidic residues" evidence="1">
    <location>
        <begin position="544"/>
        <end position="553"/>
    </location>
</feature>